<dbReference type="InterPro" id="IPR040701">
    <property type="entry name" value="Bact_RF_family2"/>
</dbReference>
<sequence length="406" mass="43781">MNLGFLTPLLHEPGPWASVYYNTSQIAADAEEQLELQARAAGDQLAARGADAATCQAVREACAGLGREEVGHALFATGGRVVLDVPLTEPPPSPPMTEWAPLPRLGPMLDFGERRPPTLVAFVDREGADIQLRGTHGRPRPLDEVDGRDWPIHRTRRADWSERHFTLAVENTWEENARLIAENLAEDAADTGAELLVLAGDPFERAAVIERLPEPLRAATVESEFGGRAAGAREDRLDERIDEVRAGLRERRAAEMYDRFLAGRVETDERGIEAVEGVPALLEAAREHRIDTLLVRLDGPDLARDVWVGAGPDQLAARRSESTYLGEPDPVAARADDALLRSATATDAEVVVVSGPMPEVPPFVARDGLPAGGLGAVLRWSYRDGVPDGGHRPPGDIPGGGPRTPG</sequence>
<accession>A0A3M2M124</accession>
<dbReference type="AlphaFoldDB" id="A0A3M2M124"/>
<evidence type="ECO:0000256" key="1">
    <source>
        <dbReference type="SAM" id="MobiDB-lite"/>
    </source>
</evidence>
<protein>
    <recommendedName>
        <fullName evidence="4">Peptide chain release factor 1</fullName>
    </recommendedName>
</protein>
<evidence type="ECO:0000313" key="2">
    <source>
        <dbReference type="EMBL" id="RMI43236.1"/>
    </source>
</evidence>
<keyword evidence="3" id="KW-1185">Reference proteome</keyword>
<dbReference type="Pfam" id="PF18844">
    <property type="entry name" value="baeRF_family2"/>
    <property type="match status" value="1"/>
</dbReference>
<dbReference type="Proteomes" id="UP000278673">
    <property type="component" value="Unassembled WGS sequence"/>
</dbReference>
<gene>
    <name evidence="2" type="ORF">EBN88_07875</name>
</gene>
<evidence type="ECO:0000313" key="3">
    <source>
        <dbReference type="Proteomes" id="UP000278673"/>
    </source>
</evidence>
<reference evidence="2 3" key="1">
    <citation type="submission" date="2018-10" db="EMBL/GenBank/DDBJ databases">
        <title>Isolation, diversity and antifungal activity of actinobacteria from wheat.</title>
        <authorList>
            <person name="Han C."/>
        </authorList>
    </citation>
    <scope>NUCLEOTIDE SEQUENCE [LARGE SCALE GENOMIC DNA]</scope>
    <source>
        <strain evidence="2 3">NEAU-YY642</strain>
    </source>
</reference>
<proteinExistence type="predicted"/>
<dbReference type="RefSeq" id="WP_122183072.1">
    <property type="nucleotide sequence ID" value="NZ_RFFJ01000027.1"/>
</dbReference>
<dbReference type="EMBL" id="RFFJ01000027">
    <property type="protein sequence ID" value="RMI43236.1"/>
    <property type="molecule type" value="Genomic_DNA"/>
</dbReference>
<organism evidence="2 3">
    <name type="scientific">Streptomyces triticirhizae</name>
    <dbReference type="NCBI Taxonomy" id="2483353"/>
    <lineage>
        <taxon>Bacteria</taxon>
        <taxon>Bacillati</taxon>
        <taxon>Actinomycetota</taxon>
        <taxon>Actinomycetes</taxon>
        <taxon>Kitasatosporales</taxon>
        <taxon>Streptomycetaceae</taxon>
        <taxon>Streptomyces</taxon>
    </lineage>
</organism>
<feature type="compositionally biased region" description="Basic and acidic residues" evidence="1">
    <location>
        <begin position="383"/>
        <end position="394"/>
    </location>
</feature>
<feature type="region of interest" description="Disordered" evidence="1">
    <location>
        <begin position="383"/>
        <end position="406"/>
    </location>
</feature>
<evidence type="ECO:0008006" key="4">
    <source>
        <dbReference type="Google" id="ProtNLM"/>
    </source>
</evidence>
<comment type="caution">
    <text evidence="2">The sequence shown here is derived from an EMBL/GenBank/DDBJ whole genome shotgun (WGS) entry which is preliminary data.</text>
</comment>
<name>A0A3M2M124_9ACTN</name>
<feature type="compositionally biased region" description="Gly residues" evidence="1">
    <location>
        <begin position="397"/>
        <end position="406"/>
    </location>
</feature>